<feature type="transmembrane region" description="Helical" evidence="7">
    <location>
        <begin position="321"/>
        <end position="342"/>
    </location>
</feature>
<organism evidence="8 9">
    <name type="scientific">Micromonospora chaiyaphumensis</name>
    <dbReference type="NCBI Taxonomy" id="307119"/>
    <lineage>
        <taxon>Bacteria</taxon>
        <taxon>Bacillati</taxon>
        <taxon>Actinomycetota</taxon>
        <taxon>Actinomycetes</taxon>
        <taxon>Micromonosporales</taxon>
        <taxon>Micromonosporaceae</taxon>
        <taxon>Micromonospora</taxon>
    </lineage>
</organism>
<protein>
    <submittedName>
        <fullName evidence="8">Predicted arabinose efflux permease, MFS family</fullName>
    </submittedName>
</protein>
<feature type="transmembrane region" description="Helical" evidence="7">
    <location>
        <begin position="267"/>
        <end position="285"/>
    </location>
</feature>
<dbReference type="Proteomes" id="UP000199629">
    <property type="component" value="Unassembled WGS sequence"/>
</dbReference>
<evidence type="ECO:0000313" key="9">
    <source>
        <dbReference type="Proteomes" id="UP000199629"/>
    </source>
</evidence>
<dbReference type="InterPro" id="IPR010290">
    <property type="entry name" value="TM_effector"/>
</dbReference>
<feature type="transmembrane region" description="Helical" evidence="7">
    <location>
        <begin position="354"/>
        <end position="377"/>
    </location>
</feature>
<evidence type="ECO:0000256" key="1">
    <source>
        <dbReference type="ARBA" id="ARBA00004651"/>
    </source>
</evidence>
<reference evidence="9" key="1">
    <citation type="submission" date="2016-06" db="EMBL/GenBank/DDBJ databases">
        <authorList>
            <person name="Varghese N."/>
            <person name="Submissions Spin"/>
        </authorList>
    </citation>
    <scope>NUCLEOTIDE SEQUENCE [LARGE SCALE GENOMIC DNA]</scope>
    <source>
        <strain evidence="9">DSM 45246</strain>
    </source>
</reference>
<dbReference type="RefSeq" id="WP_167364340.1">
    <property type="nucleotide sequence ID" value="NZ_FMCS01000012.1"/>
</dbReference>
<dbReference type="Gene3D" id="1.20.1250.20">
    <property type="entry name" value="MFS general substrate transporter like domains"/>
    <property type="match status" value="1"/>
</dbReference>
<keyword evidence="5 7" id="KW-1133">Transmembrane helix</keyword>
<dbReference type="AlphaFoldDB" id="A0A1C4Z917"/>
<evidence type="ECO:0000256" key="6">
    <source>
        <dbReference type="ARBA" id="ARBA00023136"/>
    </source>
</evidence>
<comment type="subcellular location">
    <subcellularLocation>
        <location evidence="1">Cell membrane</location>
        <topology evidence="1">Multi-pass membrane protein</topology>
    </subcellularLocation>
</comment>
<evidence type="ECO:0000256" key="5">
    <source>
        <dbReference type="ARBA" id="ARBA00022989"/>
    </source>
</evidence>
<keyword evidence="6 7" id="KW-0472">Membrane</keyword>
<feature type="transmembrane region" description="Helical" evidence="7">
    <location>
        <begin position="55"/>
        <end position="76"/>
    </location>
</feature>
<dbReference type="GO" id="GO:0005886">
    <property type="term" value="C:plasma membrane"/>
    <property type="evidence" value="ECO:0007669"/>
    <property type="project" value="UniProtKB-SubCell"/>
</dbReference>
<dbReference type="CDD" id="cd06173">
    <property type="entry name" value="MFS_MefA_like"/>
    <property type="match status" value="1"/>
</dbReference>
<accession>A0A1C4Z917</accession>
<dbReference type="PANTHER" id="PTHR23513">
    <property type="entry name" value="INTEGRAL MEMBRANE EFFLUX PROTEIN-RELATED"/>
    <property type="match status" value="1"/>
</dbReference>
<dbReference type="InterPro" id="IPR036259">
    <property type="entry name" value="MFS_trans_sf"/>
</dbReference>
<dbReference type="Pfam" id="PF05977">
    <property type="entry name" value="MFS_3"/>
    <property type="match status" value="1"/>
</dbReference>
<feature type="transmembrane region" description="Helical" evidence="7">
    <location>
        <begin position="297"/>
        <end position="315"/>
    </location>
</feature>
<evidence type="ECO:0000256" key="3">
    <source>
        <dbReference type="ARBA" id="ARBA00022475"/>
    </source>
</evidence>
<evidence type="ECO:0000313" key="8">
    <source>
        <dbReference type="EMBL" id="SCF29492.1"/>
    </source>
</evidence>
<evidence type="ECO:0000256" key="4">
    <source>
        <dbReference type="ARBA" id="ARBA00022692"/>
    </source>
</evidence>
<evidence type="ECO:0000256" key="2">
    <source>
        <dbReference type="ARBA" id="ARBA00022448"/>
    </source>
</evidence>
<gene>
    <name evidence="8" type="ORF">GA0070214_112138</name>
</gene>
<dbReference type="EMBL" id="FMCS01000012">
    <property type="protein sequence ID" value="SCF29492.1"/>
    <property type="molecule type" value="Genomic_DNA"/>
</dbReference>
<dbReference type="SUPFAM" id="SSF103473">
    <property type="entry name" value="MFS general substrate transporter"/>
    <property type="match status" value="1"/>
</dbReference>
<feature type="transmembrane region" description="Helical" evidence="7">
    <location>
        <begin position="183"/>
        <end position="200"/>
    </location>
</feature>
<keyword evidence="9" id="KW-1185">Reference proteome</keyword>
<feature type="transmembrane region" description="Helical" evidence="7">
    <location>
        <begin position="389"/>
        <end position="409"/>
    </location>
</feature>
<keyword evidence="4 7" id="KW-0812">Transmembrane</keyword>
<sequence>MTQQLTPPTTGTRTSLWRSRNFLLLWSGQTVSEVGTRVSGVAVPLLAADVLDATVFQVSLLTVLAWLPYLVFSLPAGMLADRVDQRRLMVACDLGRAALLLSVPVVALAGHLTLPFLYAVVGLSGVLTVAFTVAYRSLLPALVPPDDLTSANARLEVSENLAALAGPSAGGVLVGLLGAARTFVADAASFLASAVTLLLMRHRPAPRAGGRVPVRAALTEGLGFIRRQRILALVLACTATSNFFVMATRSIEVPYLLRVLHATPATIGLLFSLGSVGGLLAGVLAGRVTALLGGARTIWVSMAVPGPLYLLMPLARPGWGALLYAVGTAAFAANAVLFNVAAMSYRQRVTPARLLGRVNAAFLWICYGAIPLGALVGGALGTRLGLRPALLVCVLGMWSAALFVVFSPLRRMRDFATP</sequence>
<proteinExistence type="predicted"/>
<keyword evidence="2" id="KW-0813">Transport</keyword>
<name>A0A1C4Z917_9ACTN</name>
<keyword evidence="3" id="KW-1003">Cell membrane</keyword>
<evidence type="ECO:0000256" key="7">
    <source>
        <dbReference type="SAM" id="Phobius"/>
    </source>
</evidence>
<dbReference type="PANTHER" id="PTHR23513:SF6">
    <property type="entry name" value="MAJOR FACILITATOR SUPERFAMILY ASSOCIATED DOMAIN-CONTAINING PROTEIN"/>
    <property type="match status" value="1"/>
</dbReference>
<feature type="transmembrane region" description="Helical" evidence="7">
    <location>
        <begin position="230"/>
        <end position="247"/>
    </location>
</feature>
<feature type="transmembrane region" description="Helical" evidence="7">
    <location>
        <begin position="88"/>
        <end position="110"/>
    </location>
</feature>